<proteinExistence type="predicted"/>
<keyword evidence="2" id="KW-1133">Transmembrane helix</keyword>
<comment type="caution">
    <text evidence="3">The sequence shown here is derived from an EMBL/GenBank/DDBJ whole genome shotgun (WGS) entry which is preliminary data.</text>
</comment>
<evidence type="ECO:0000313" key="4">
    <source>
        <dbReference type="Proteomes" id="UP000007129"/>
    </source>
</evidence>
<evidence type="ECO:0000256" key="1">
    <source>
        <dbReference type="SAM" id="MobiDB-lite"/>
    </source>
</evidence>
<sequence>MANVLSWAVLILLRNIGSPGLWFVLICRTRRDDNGLSTFRDLFFFFALCCVEVASATKEPLSWILSAGASTAALRRQRPSFSHRCLIVGRWLSLTSGSIATMRQVGGNWQIFLRAASSRSLASRPTPCPRHISSTTRGRLRKSSSRSQTCSSRSAGPRRAEVIRGLALALQLRGSRLLGNVTCVPDMAARLMATGIQGFHCQPHELSPQVLSYIKARRSRGAAPAARRPDYEGAKSNPPLCCRG</sequence>
<dbReference type="GO" id="GO:0004497">
    <property type="term" value="F:monooxygenase activity"/>
    <property type="evidence" value="ECO:0007669"/>
    <property type="project" value="UniProtKB-KW"/>
</dbReference>
<dbReference type="HOGENOM" id="CLU_1138175_0_0_1"/>
<dbReference type="VEuPathDB" id="FungiDB:MPH_01742"/>
<name>K2S1G9_MACPH</name>
<evidence type="ECO:0000313" key="3">
    <source>
        <dbReference type="EMBL" id="EKG20878.1"/>
    </source>
</evidence>
<feature type="region of interest" description="Disordered" evidence="1">
    <location>
        <begin position="121"/>
        <end position="156"/>
    </location>
</feature>
<keyword evidence="2" id="KW-0472">Membrane</keyword>
<reference evidence="3 4" key="1">
    <citation type="journal article" date="2012" name="BMC Genomics">
        <title>Tools to kill: Genome of one of the most destructive plant pathogenic fungi Macrophomina phaseolina.</title>
        <authorList>
            <person name="Islam M.S."/>
            <person name="Haque M.S."/>
            <person name="Islam M.M."/>
            <person name="Emdad E.M."/>
            <person name="Halim A."/>
            <person name="Hossen Q.M.M."/>
            <person name="Hossain M.Z."/>
            <person name="Ahmed B."/>
            <person name="Rahim S."/>
            <person name="Rahman M.S."/>
            <person name="Alam M.M."/>
            <person name="Hou S."/>
            <person name="Wan X."/>
            <person name="Saito J.A."/>
            <person name="Alam M."/>
        </authorList>
    </citation>
    <scope>NUCLEOTIDE SEQUENCE [LARGE SCALE GENOMIC DNA]</scope>
    <source>
        <strain evidence="3 4">MS6</strain>
    </source>
</reference>
<keyword evidence="3" id="KW-0503">Monooxygenase</keyword>
<dbReference type="Proteomes" id="UP000007129">
    <property type="component" value="Unassembled WGS sequence"/>
</dbReference>
<dbReference type="AlphaFoldDB" id="K2S1G9"/>
<feature type="compositionally biased region" description="Low complexity" evidence="1">
    <location>
        <begin position="145"/>
        <end position="154"/>
    </location>
</feature>
<feature type="transmembrane region" description="Helical" evidence="2">
    <location>
        <begin position="6"/>
        <end position="27"/>
    </location>
</feature>
<dbReference type="EMBL" id="AHHD01000073">
    <property type="protein sequence ID" value="EKG20878.1"/>
    <property type="molecule type" value="Genomic_DNA"/>
</dbReference>
<organism evidence="3 4">
    <name type="scientific">Macrophomina phaseolina (strain MS6)</name>
    <name type="common">Charcoal rot fungus</name>
    <dbReference type="NCBI Taxonomy" id="1126212"/>
    <lineage>
        <taxon>Eukaryota</taxon>
        <taxon>Fungi</taxon>
        <taxon>Dikarya</taxon>
        <taxon>Ascomycota</taxon>
        <taxon>Pezizomycotina</taxon>
        <taxon>Dothideomycetes</taxon>
        <taxon>Dothideomycetes incertae sedis</taxon>
        <taxon>Botryosphaeriales</taxon>
        <taxon>Botryosphaeriaceae</taxon>
        <taxon>Macrophomina</taxon>
    </lineage>
</organism>
<feature type="region of interest" description="Disordered" evidence="1">
    <location>
        <begin position="222"/>
        <end position="244"/>
    </location>
</feature>
<evidence type="ECO:0000256" key="2">
    <source>
        <dbReference type="SAM" id="Phobius"/>
    </source>
</evidence>
<dbReference type="InParanoid" id="K2S1G9"/>
<accession>K2S1G9</accession>
<gene>
    <name evidence="3" type="ORF">MPH_01742</name>
</gene>
<keyword evidence="2" id="KW-0812">Transmembrane</keyword>
<protein>
    <submittedName>
        <fullName evidence="3">Antibiotic biosynthesis monooxygenase</fullName>
    </submittedName>
</protein>
<keyword evidence="3" id="KW-0560">Oxidoreductase</keyword>